<comment type="caution">
    <text evidence="2">The sequence shown here is derived from an EMBL/GenBank/DDBJ whole genome shotgun (WGS) entry which is preliminary data.</text>
</comment>
<proteinExistence type="predicted"/>
<dbReference type="InterPro" id="IPR013766">
    <property type="entry name" value="Thioredoxin_domain"/>
</dbReference>
<feature type="domain" description="Thioredoxin" evidence="1">
    <location>
        <begin position="13"/>
        <end position="143"/>
    </location>
</feature>
<dbReference type="RefSeq" id="WP_221859675.1">
    <property type="nucleotide sequence ID" value="NZ_BAAAYV010000019.1"/>
</dbReference>
<dbReference type="Pfam" id="PF00085">
    <property type="entry name" value="Thioredoxin"/>
    <property type="match status" value="1"/>
</dbReference>
<keyword evidence="3" id="KW-1185">Reference proteome</keyword>
<protein>
    <recommendedName>
        <fullName evidence="1">Thioredoxin domain-containing protein</fullName>
    </recommendedName>
</protein>
<accession>A0ABP7BRY7</accession>
<dbReference type="InterPro" id="IPR036249">
    <property type="entry name" value="Thioredoxin-like_sf"/>
</dbReference>
<organism evidence="2 3">
    <name type="scientific">Microbacterium marinilacus</name>
    <dbReference type="NCBI Taxonomy" id="415209"/>
    <lineage>
        <taxon>Bacteria</taxon>
        <taxon>Bacillati</taxon>
        <taxon>Actinomycetota</taxon>
        <taxon>Actinomycetes</taxon>
        <taxon>Micrococcales</taxon>
        <taxon>Microbacteriaceae</taxon>
        <taxon>Microbacterium</taxon>
    </lineage>
</organism>
<evidence type="ECO:0000313" key="3">
    <source>
        <dbReference type="Proteomes" id="UP001410795"/>
    </source>
</evidence>
<gene>
    <name evidence="2" type="ORF">GCM10022202_29530</name>
</gene>
<dbReference type="EMBL" id="BAAAYV010000019">
    <property type="protein sequence ID" value="GAA3665538.1"/>
    <property type="molecule type" value="Genomic_DNA"/>
</dbReference>
<dbReference type="Gene3D" id="3.40.30.10">
    <property type="entry name" value="Glutaredoxin"/>
    <property type="match status" value="1"/>
</dbReference>
<reference evidence="3" key="1">
    <citation type="journal article" date="2019" name="Int. J. Syst. Evol. Microbiol.">
        <title>The Global Catalogue of Microorganisms (GCM) 10K type strain sequencing project: providing services to taxonomists for standard genome sequencing and annotation.</title>
        <authorList>
            <consortium name="The Broad Institute Genomics Platform"/>
            <consortium name="The Broad Institute Genome Sequencing Center for Infectious Disease"/>
            <person name="Wu L."/>
            <person name="Ma J."/>
        </authorList>
    </citation>
    <scope>NUCLEOTIDE SEQUENCE [LARGE SCALE GENOMIC DNA]</scope>
    <source>
        <strain evidence="3">JCM 16546</strain>
    </source>
</reference>
<evidence type="ECO:0000313" key="2">
    <source>
        <dbReference type="EMBL" id="GAA3665538.1"/>
    </source>
</evidence>
<dbReference type="Proteomes" id="UP001410795">
    <property type="component" value="Unassembled WGS sequence"/>
</dbReference>
<evidence type="ECO:0000259" key="1">
    <source>
        <dbReference type="PROSITE" id="PS51352"/>
    </source>
</evidence>
<name>A0ABP7BRY7_9MICO</name>
<dbReference type="PROSITE" id="PS51352">
    <property type="entry name" value="THIOREDOXIN_2"/>
    <property type="match status" value="1"/>
</dbReference>
<dbReference type="SUPFAM" id="SSF52833">
    <property type="entry name" value="Thioredoxin-like"/>
    <property type="match status" value="1"/>
</dbReference>
<dbReference type="CDD" id="cd02947">
    <property type="entry name" value="TRX_family"/>
    <property type="match status" value="1"/>
</dbReference>
<sequence length="147" mass="15706">MDPLVALAAVVAVLLGAVAIGVVARRRDGRVRATRDDESAVTAEALGLEDAAFGERATLVQFSTEHCTRCPATRRVLGGIADTRHGVAHVDVDLTQRPDIARRFGVLQTPTTLIVDADRAVHARIGGAPRAQDVDDQLDRLLEETHA</sequence>